<evidence type="ECO:0000256" key="1">
    <source>
        <dbReference type="SAM" id="SignalP"/>
    </source>
</evidence>
<reference evidence="2 3" key="1">
    <citation type="journal article" date="2017" name="Water Res.">
        <title>Comammox in drinking water systems.</title>
        <authorList>
            <person name="Wang Y."/>
            <person name="Ma L."/>
            <person name="Mao Y."/>
            <person name="Jiang X."/>
            <person name="Xia Y."/>
            <person name="Yu K."/>
            <person name="Li B."/>
            <person name="Zhang T."/>
        </authorList>
    </citation>
    <scope>NUCLEOTIDE SEQUENCE [LARGE SCALE GENOMIC DNA]</scope>
    <source>
        <strain evidence="2">SG_bin8</strain>
    </source>
</reference>
<dbReference type="RefSeq" id="WP_376803827.1">
    <property type="nucleotide sequence ID" value="NZ_LWDL01000020.1"/>
</dbReference>
<sequence>MTKSMVSGCIAAGLILLMANASLAQTAVSNDKGLRKQNIGTKVARIKAPDADKRSRLALDVRSPTFVIEPEYGRYGYLGDGVDAGRERAIYHSS</sequence>
<dbReference type="EMBL" id="LWDL01000020">
    <property type="protein sequence ID" value="OQW51264.1"/>
    <property type="molecule type" value="Genomic_DNA"/>
</dbReference>
<feature type="chain" id="PRO_5012732639" evidence="1">
    <location>
        <begin position="25"/>
        <end position="94"/>
    </location>
</feature>
<keyword evidence="1" id="KW-0732">Signal</keyword>
<dbReference type="STRING" id="1827387.A4S15_11825"/>
<protein>
    <submittedName>
        <fullName evidence="2">Uncharacterized protein</fullName>
    </submittedName>
</protein>
<organism evidence="2 3">
    <name type="scientific">Candidatus Raskinella chloraquaticus</name>
    <dbReference type="NCBI Taxonomy" id="1951219"/>
    <lineage>
        <taxon>Bacteria</taxon>
        <taxon>Pseudomonadati</taxon>
        <taxon>Pseudomonadota</taxon>
        <taxon>Alphaproteobacteria</taxon>
        <taxon>Hyphomicrobiales</taxon>
        <taxon>Phreatobacteraceae</taxon>
        <taxon>Candidatus Raskinella</taxon>
    </lineage>
</organism>
<feature type="signal peptide" evidence="1">
    <location>
        <begin position="1"/>
        <end position="24"/>
    </location>
</feature>
<evidence type="ECO:0000313" key="2">
    <source>
        <dbReference type="EMBL" id="OQW51264.1"/>
    </source>
</evidence>
<name>A0A1W9HVJ0_9HYPH</name>
<proteinExistence type="predicted"/>
<dbReference type="AlphaFoldDB" id="A0A1W9HVJ0"/>
<evidence type="ECO:0000313" key="3">
    <source>
        <dbReference type="Proteomes" id="UP000192872"/>
    </source>
</evidence>
<dbReference type="Proteomes" id="UP000192872">
    <property type="component" value="Unassembled WGS sequence"/>
</dbReference>
<comment type="caution">
    <text evidence="2">The sequence shown here is derived from an EMBL/GenBank/DDBJ whole genome shotgun (WGS) entry which is preliminary data.</text>
</comment>
<gene>
    <name evidence="2" type="ORF">A4S15_11825</name>
</gene>
<accession>A0A1W9HVJ0</accession>